<reference evidence="2" key="1">
    <citation type="journal article" date="2006" name="PLoS Biol.">
        <title>Macronuclear genome sequence of the ciliate Tetrahymena thermophila, a model eukaryote.</title>
        <authorList>
            <person name="Eisen J.A."/>
            <person name="Coyne R.S."/>
            <person name="Wu M."/>
            <person name="Wu D."/>
            <person name="Thiagarajan M."/>
            <person name="Wortman J.R."/>
            <person name="Badger J.H."/>
            <person name="Ren Q."/>
            <person name="Amedeo P."/>
            <person name="Jones K.M."/>
            <person name="Tallon L.J."/>
            <person name="Delcher A.L."/>
            <person name="Salzberg S.L."/>
            <person name="Silva J.C."/>
            <person name="Haas B.J."/>
            <person name="Majoros W.H."/>
            <person name="Farzad M."/>
            <person name="Carlton J.M."/>
            <person name="Smith R.K. Jr."/>
            <person name="Garg J."/>
            <person name="Pearlman R.E."/>
            <person name="Karrer K.M."/>
            <person name="Sun L."/>
            <person name="Manning G."/>
            <person name="Elde N.C."/>
            <person name="Turkewitz A.P."/>
            <person name="Asai D.J."/>
            <person name="Wilkes D.E."/>
            <person name="Wang Y."/>
            <person name="Cai H."/>
            <person name="Collins K."/>
            <person name="Stewart B.A."/>
            <person name="Lee S.R."/>
            <person name="Wilamowska K."/>
            <person name="Weinberg Z."/>
            <person name="Ruzzo W.L."/>
            <person name="Wloga D."/>
            <person name="Gaertig J."/>
            <person name="Frankel J."/>
            <person name="Tsao C.-C."/>
            <person name="Gorovsky M.A."/>
            <person name="Keeling P.J."/>
            <person name="Waller R.F."/>
            <person name="Patron N.J."/>
            <person name="Cherry J.M."/>
            <person name="Stover N.A."/>
            <person name="Krieger C.J."/>
            <person name="del Toro C."/>
            <person name="Ryder H.F."/>
            <person name="Williamson S.C."/>
            <person name="Barbeau R.A."/>
            <person name="Hamilton E.P."/>
            <person name="Orias E."/>
        </authorList>
    </citation>
    <scope>NUCLEOTIDE SEQUENCE [LARGE SCALE GENOMIC DNA]</scope>
    <source>
        <strain evidence="2">SB210</strain>
    </source>
</reference>
<protein>
    <submittedName>
        <fullName evidence="1">Uncharacterized protein</fullName>
    </submittedName>
</protein>
<dbReference type="InParanoid" id="Q23RF0"/>
<gene>
    <name evidence="1" type="ORF">TTHERM_00388390</name>
</gene>
<dbReference type="Proteomes" id="UP000009168">
    <property type="component" value="Unassembled WGS sequence"/>
</dbReference>
<organism evidence="1 2">
    <name type="scientific">Tetrahymena thermophila (strain SB210)</name>
    <dbReference type="NCBI Taxonomy" id="312017"/>
    <lineage>
        <taxon>Eukaryota</taxon>
        <taxon>Sar</taxon>
        <taxon>Alveolata</taxon>
        <taxon>Ciliophora</taxon>
        <taxon>Intramacronucleata</taxon>
        <taxon>Oligohymenophorea</taxon>
        <taxon>Hymenostomatida</taxon>
        <taxon>Tetrahymenina</taxon>
        <taxon>Tetrahymenidae</taxon>
        <taxon>Tetrahymena</taxon>
    </lineage>
</organism>
<name>Q23RF0_TETTS</name>
<dbReference type="AlphaFoldDB" id="Q23RF0"/>
<sequence>MITNTRKYIKKNSVESFKYDAIYLYDSYCTLVNEAMTSKIPLFGIQKCLSTVSFSDDIKECRRRLTILRSQGSIKQQEKQDLKAQIRAFLDRQNAIKLAFIQTEFEIFEQLSQEAVLQSRKHSCNMIFYNNVLKKRQEIINYFGIDFMSAEDEENILTE</sequence>
<dbReference type="GeneID" id="7838824"/>
<dbReference type="HOGENOM" id="CLU_1664256_0_0_1"/>
<proteinExistence type="predicted"/>
<evidence type="ECO:0000313" key="1">
    <source>
        <dbReference type="EMBL" id="EAR99098.1"/>
    </source>
</evidence>
<dbReference type="EMBL" id="GG662644">
    <property type="protein sequence ID" value="EAR99098.1"/>
    <property type="molecule type" value="Genomic_DNA"/>
</dbReference>
<evidence type="ECO:0000313" key="2">
    <source>
        <dbReference type="Proteomes" id="UP000009168"/>
    </source>
</evidence>
<keyword evidence="2" id="KW-1185">Reference proteome</keyword>
<dbReference type="RefSeq" id="XP_001019343.1">
    <property type="nucleotide sequence ID" value="XM_001019343.1"/>
</dbReference>
<dbReference type="KEGG" id="tet:TTHERM_00388390"/>
<accession>Q23RF0</accession>